<accession>A0A8G2J075</accession>
<organism evidence="2 3">
    <name type="scientific">Rhizobium leguminosarum bv. viciae</name>
    <dbReference type="NCBI Taxonomy" id="387"/>
    <lineage>
        <taxon>Bacteria</taxon>
        <taxon>Pseudomonadati</taxon>
        <taxon>Pseudomonadota</taxon>
        <taxon>Alphaproteobacteria</taxon>
        <taxon>Hyphomicrobiales</taxon>
        <taxon>Rhizobiaceae</taxon>
        <taxon>Rhizobium/Agrobacterium group</taxon>
        <taxon>Rhizobium</taxon>
    </lineage>
</organism>
<reference evidence="2 3" key="1">
    <citation type="submission" date="2019-02" db="EMBL/GenBank/DDBJ databases">
        <title>The competitiveness to form nodules shapes the capacities of Rhizobium leguminosarum sv viciae communities to promote symbiosis with specific hosts.</title>
        <authorList>
            <person name="Boivin S."/>
            <person name="Lepetit M."/>
        </authorList>
    </citation>
    <scope>NUCLEOTIDE SEQUENCE [LARGE SCALE GENOMIC DNA]</scope>
    <source>
        <strain evidence="2 3">SPF4F3</strain>
    </source>
</reference>
<comment type="caution">
    <text evidence="2">The sequence shown here is derived from an EMBL/GenBank/DDBJ whole genome shotgun (WGS) entry which is preliminary data.</text>
</comment>
<name>A0A8G2J075_RHILV</name>
<feature type="compositionally biased region" description="Basic residues" evidence="1">
    <location>
        <begin position="1"/>
        <end position="10"/>
    </location>
</feature>
<evidence type="ECO:0000313" key="3">
    <source>
        <dbReference type="Proteomes" id="UP000291866"/>
    </source>
</evidence>
<dbReference type="AlphaFoldDB" id="A0A8G2J075"/>
<evidence type="ECO:0000313" key="2">
    <source>
        <dbReference type="EMBL" id="TBX95955.1"/>
    </source>
</evidence>
<dbReference type="Proteomes" id="UP000291866">
    <property type="component" value="Unassembled WGS sequence"/>
</dbReference>
<protein>
    <submittedName>
        <fullName evidence="2">Uncharacterized protein</fullName>
    </submittedName>
</protein>
<evidence type="ECO:0000256" key="1">
    <source>
        <dbReference type="SAM" id="MobiDB-lite"/>
    </source>
</evidence>
<dbReference type="EMBL" id="SJLU01000003">
    <property type="protein sequence ID" value="TBX95955.1"/>
    <property type="molecule type" value="Genomic_DNA"/>
</dbReference>
<proteinExistence type="predicted"/>
<sequence>MRLSKSRKSGQRFCVNDMRQTKDLNRGKRSRSGRALAPFSSHPRHIGPRRATNAIKARAA</sequence>
<gene>
    <name evidence="2" type="ORF">E0H31_07660</name>
</gene>
<feature type="region of interest" description="Disordered" evidence="1">
    <location>
        <begin position="1"/>
        <end position="60"/>
    </location>
</feature>